<feature type="region of interest" description="Disordered" evidence="1">
    <location>
        <begin position="354"/>
        <end position="398"/>
    </location>
</feature>
<dbReference type="InParanoid" id="A0A1E7EYL3"/>
<keyword evidence="3" id="KW-1185">Reference proteome</keyword>
<reference evidence="2 3" key="1">
    <citation type="submission" date="2016-09" db="EMBL/GenBank/DDBJ databases">
        <title>Extensive genetic diversity and differential bi-allelic expression allows diatom success in the polar Southern Ocean.</title>
        <authorList>
            <consortium name="DOE Joint Genome Institute"/>
            <person name="Mock T."/>
            <person name="Otillar R.P."/>
            <person name="Strauss J."/>
            <person name="Dupont C."/>
            <person name="Frickenhaus S."/>
            <person name="Maumus F."/>
            <person name="Mcmullan M."/>
            <person name="Sanges R."/>
            <person name="Schmutz J."/>
            <person name="Toseland A."/>
            <person name="Valas R."/>
            <person name="Veluchamy A."/>
            <person name="Ward B.J."/>
            <person name="Allen A."/>
            <person name="Barry K."/>
            <person name="Falciatore A."/>
            <person name="Ferrante M."/>
            <person name="Fortunato A.E."/>
            <person name="Gloeckner G."/>
            <person name="Gruber A."/>
            <person name="Hipkin R."/>
            <person name="Janech M."/>
            <person name="Kroth P."/>
            <person name="Leese F."/>
            <person name="Lindquist E."/>
            <person name="Lyon B.R."/>
            <person name="Martin J."/>
            <person name="Mayer C."/>
            <person name="Parker M."/>
            <person name="Quesneville H."/>
            <person name="Raymond J."/>
            <person name="Uhlig C."/>
            <person name="Valentin K.U."/>
            <person name="Worden A.Z."/>
            <person name="Armbrust E.V."/>
            <person name="Bowler C."/>
            <person name="Green B."/>
            <person name="Moulton V."/>
            <person name="Van Oosterhout C."/>
            <person name="Grigoriev I."/>
        </authorList>
    </citation>
    <scope>NUCLEOTIDE SEQUENCE [LARGE SCALE GENOMIC DNA]</scope>
    <source>
        <strain evidence="2 3">CCMP1102</strain>
    </source>
</reference>
<evidence type="ECO:0000256" key="1">
    <source>
        <dbReference type="SAM" id="MobiDB-lite"/>
    </source>
</evidence>
<feature type="region of interest" description="Disordered" evidence="1">
    <location>
        <begin position="444"/>
        <end position="463"/>
    </location>
</feature>
<feature type="compositionally biased region" description="Basic and acidic residues" evidence="1">
    <location>
        <begin position="454"/>
        <end position="463"/>
    </location>
</feature>
<dbReference type="KEGG" id="fcy:FRACYDRAFT_246057"/>
<organism evidence="2 3">
    <name type="scientific">Fragilariopsis cylindrus CCMP1102</name>
    <dbReference type="NCBI Taxonomy" id="635003"/>
    <lineage>
        <taxon>Eukaryota</taxon>
        <taxon>Sar</taxon>
        <taxon>Stramenopiles</taxon>
        <taxon>Ochrophyta</taxon>
        <taxon>Bacillariophyta</taxon>
        <taxon>Bacillariophyceae</taxon>
        <taxon>Bacillariophycidae</taxon>
        <taxon>Bacillariales</taxon>
        <taxon>Bacillariaceae</taxon>
        <taxon>Fragilariopsis</taxon>
    </lineage>
</organism>
<dbReference type="AlphaFoldDB" id="A0A1E7EYL3"/>
<name>A0A1E7EYL3_9STRA</name>
<protein>
    <submittedName>
        <fullName evidence="2">Uncharacterized protein</fullName>
    </submittedName>
</protein>
<accession>A0A1E7EYL3</accession>
<dbReference type="Proteomes" id="UP000095751">
    <property type="component" value="Unassembled WGS sequence"/>
</dbReference>
<dbReference type="EMBL" id="KV784369">
    <property type="protein sequence ID" value="OEU10957.1"/>
    <property type="molecule type" value="Genomic_DNA"/>
</dbReference>
<feature type="compositionally biased region" description="Gly residues" evidence="1">
    <location>
        <begin position="360"/>
        <end position="393"/>
    </location>
</feature>
<sequence length="463" mass="50875">MNWNYKVYTAEEYQEKFPTKQEEVQPVVGLPTFVSAHVVISALKTNCIAMDDDRSNLGKLHCIMDTSNMETAVVASTNPGELSFAGLGTEELRANHLATYSRRKELWESDNNLKEAAKQFLLSRFEAVYFQELSDPITKFKRVTIANLIDHIKDNYPPEPEEINAVETTLRQEWDPTNHIENLFQTVKENTETLYEMKYITKTQMHATFIKYVYAAVRNSGQFESACIKWKALPSADKKTNKQCRAFFGKKYNVYHTSQNSLGLAGVANSAQQVQELEQVTHNGFRAIGERQNAQSAVNTRQEEINASVMQMIAARGGGMDDNATAFSAMTANSAVQDRRIAELEALLRTSAITPTSATGTGGNTGTGGGRGGRGGGRGGRGGRGGNNAGGGVYKSRADGPANCTKNSKFYTAETYCWSHGYDCSTKHHSGSCFRKEPGHMDAATGANPMGGSIKDKEFSKWA</sequence>
<gene>
    <name evidence="2" type="ORF">FRACYDRAFT_246057</name>
</gene>
<proteinExistence type="predicted"/>
<evidence type="ECO:0000313" key="2">
    <source>
        <dbReference type="EMBL" id="OEU10957.1"/>
    </source>
</evidence>
<evidence type="ECO:0000313" key="3">
    <source>
        <dbReference type="Proteomes" id="UP000095751"/>
    </source>
</evidence>